<dbReference type="PANTHER" id="PTHR48209">
    <property type="entry name" value="AGL056WP"/>
    <property type="match status" value="1"/>
</dbReference>
<reference evidence="2" key="1">
    <citation type="journal article" date="2020" name="Stud. Mycol.">
        <title>101 Dothideomycetes genomes: a test case for predicting lifestyles and emergence of pathogens.</title>
        <authorList>
            <person name="Haridas S."/>
            <person name="Albert R."/>
            <person name="Binder M."/>
            <person name="Bloem J."/>
            <person name="Labutti K."/>
            <person name="Salamov A."/>
            <person name="Andreopoulos B."/>
            <person name="Baker S."/>
            <person name="Barry K."/>
            <person name="Bills G."/>
            <person name="Bluhm B."/>
            <person name="Cannon C."/>
            <person name="Castanera R."/>
            <person name="Culley D."/>
            <person name="Daum C."/>
            <person name="Ezra D."/>
            <person name="Gonzalez J."/>
            <person name="Henrissat B."/>
            <person name="Kuo A."/>
            <person name="Liang C."/>
            <person name="Lipzen A."/>
            <person name="Lutzoni F."/>
            <person name="Magnuson J."/>
            <person name="Mondo S."/>
            <person name="Nolan M."/>
            <person name="Ohm R."/>
            <person name="Pangilinan J."/>
            <person name="Park H.-J."/>
            <person name="Ramirez L."/>
            <person name="Alfaro M."/>
            <person name="Sun H."/>
            <person name="Tritt A."/>
            <person name="Yoshinaga Y."/>
            <person name="Zwiers L.-H."/>
            <person name="Turgeon B."/>
            <person name="Goodwin S."/>
            <person name="Spatafora J."/>
            <person name="Crous P."/>
            <person name="Grigoriev I."/>
        </authorList>
    </citation>
    <scope>NUCLEOTIDE SEQUENCE</scope>
    <source>
        <strain evidence="2">CBS 675.92</strain>
    </source>
</reference>
<protein>
    <submittedName>
        <fullName evidence="2">Uncharacterized protein</fullName>
    </submittedName>
</protein>
<feature type="compositionally biased region" description="Polar residues" evidence="1">
    <location>
        <begin position="494"/>
        <end position="503"/>
    </location>
</feature>
<feature type="compositionally biased region" description="Polar residues" evidence="1">
    <location>
        <begin position="295"/>
        <end position="337"/>
    </location>
</feature>
<feature type="compositionally biased region" description="Low complexity" evidence="1">
    <location>
        <begin position="448"/>
        <end position="471"/>
    </location>
</feature>
<feature type="compositionally biased region" description="Acidic residues" evidence="1">
    <location>
        <begin position="137"/>
        <end position="194"/>
    </location>
</feature>
<dbReference type="Proteomes" id="UP000800035">
    <property type="component" value="Unassembled WGS sequence"/>
</dbReference>
<name>A0A6A5T9B4_9PLEO</name>
<dbReference type="AlphaFoldDB" id="A0A6A5T9B4"/>
<dbReference type="InterPro" id="IPR036770">
    <property type="entry name" value="Ankyrin_rpt-contain_sf"/>
</dbReference>
<feature type="compositionally biased region" description="Polar residues" evidence="1">
    <location>
        <begin position="242"/>
        <end position="252"/>
    </location>
</feature>
<dbReference type="PANTHER" id="PTHR48209:SF2">
    <property type="entry name" value="FI24008P1"/>
    <property type="match status" value="1"/>
</dbReference>
<evidence type="ECO:0000313" key="3">
    <source>
        <dbReference type="Proteomes" id="UP000800035"/>
    </source>
</evidence>
<feature type="compositionally biased region" description="Pro residues" evidence="1">
    <location>
        <begin position="482"/>
        <end position="491"/>
    </location>
</feature>
<proteinExistence type="predicted"/>
<evidence type="ECO:0000313" key="2">
    <source>
        <dbReference type="EMBL" id="KAF1948342.1"/>
    </source>
</evidence>
<feature type="compositionally biased region" description="Low complexity" evidence="1">
    <location>
        <begin position="520"/>
        <end position="558"/>
    </location>
</feature>
<evidence type="ECO:0000256" key="1">
    <source>
        <dbReference type="SAM" id="MobiDB-lite"/>
    </source>
</evidence>
<keyword evidence="3" id="KW-1185">Reference proteome</keyword>
<feature type="compositionally biased region" description="Low complexity" evidence="1">
    <location>
        <begin position="409"/>
        <end position="438"/>
    </location>
</feature>
<gene>
    <name evidence="2" type="ORF">CC80DRAFT_317184</name>
</gene>
<dbReference type="EMBL" id="ML977061">
    <property type="protein sequence ID" value="KAF1948342.1"/>
    <property type="molecule type" value="Genomic_DNA"/>
</dbReference>
<feature type="compositionally biased region" description="Low complexity" evidence="1">
    <location>
        <begin position="340"/>
        <end position="360"/>
    </location>
</feature>
<dbReference type="Gene3D" id="1.25.40.20">
    <property type="entry name" value="Ankyrin repeat-containing domain"/>
    <property type="match status" value="1"/>
</dbReference>
<dbReference type="SUPFAM" id="SSF48403">
    <property type="entry name" value="Ankyrin repeat"/>
    <property type="match status" value="1"/>
</dbReference>
<organism evidence="2 3">
    <name type="scientific">Byssothecium circinans</name>
    <dbReference type="NCBI Taxonomy" id="147558"/>
    <lineage>
        <taxon>Eukaryota</taxon>
        <taxon>Fungi</taxon>
        <taxon>Dikarya</taxon>
        <taxon>Ascomycota</taxon>
        <taxon>Pezizomycotina</taxon>
        <taxon>Dothideomycetes</taxon>
        <taxon>Pleosporomycetidae</taxon>
        <taxon>Pleosporales</taxon>
        <taxon>Massarineae</taxon>
        <taxon>Massarinaceae</taxon>
        <taxon>Byssothecium</taxon>
    </lineage>
</organism>
<accession>A0A6A5T9B4</accession>
<feature type="compositionally biased region" description="Basic and acidic residues" evidence="1">
    <location>
        <begin position="195"/>
        <end position="207"/>
    </location>
</feature>
<sequence>MECVEFLLSHDSDIDYRSPGKYHTALIAAAYYNRVDYVTRLLELNADIAAHRNGRLPSAIAAAAIKGNKAVLQMLLEKEPPKELVNEALVEACAHRQSTSVDLLLSSEADVDFRHPILGTPMQALEAKQADGYNSDLDSDDGNDDTDDEDEDDEEDEDNEDEEEEEEKEDESEDDDASDDDSVDLSNEEEDDEAPETKIRKLLEKNMTRLKRGLTVKRGPSLRRGPSMKKNRLPPGLAAGQPTYTTARSTYEQYKPHTGTGTYPPQQIQQPYHPEPVQHRQSFQAYPGIAHANTERQPQNSLPPTTNATGTYQSPPVNAPSPSICQQQYRPVSNSPSRKPVPNSYPQVPQQQQPNSSMPQRQYSAGVQSEMVPSLPPRTGSQDNIGQRYGLQSPYAEPPLNPGSSGRHQQQQRQSSYTSPQPQYQTTQPTNTSPQPQYQQPPPPQGYTPPAQNIYGSPPHSSYSSPPQQSYTLPQDRTYASPPHPSYPSPPTSQQYANQTGHYQSPPAPQYQAYTSQPPSQGAGYVAYGQQQSQGSSQTSFQSSQYANSSSIGSSQQQMYATPNSSQGTGYNSQMPGQSQKQGQRWATGGYEGEGYG</sequence>
<feature type="compositionally biased region" description="Polar residues" evidence="1">
    <location>
        <begin position="559"/>
        <end position="585"/>
    </location>
</feature>
<feature type="region of interest" description="Disordered" evidence="1">
    <location>
        <begin position="132"/>
        <end position="597"/>
    </location>
</feature>
<dbReference type="OrthoDB" id="427518at2759"/>